<dbReference type="InterPro" id="IPR011010">
    <property type="entry name" value="DNA_brk_join_enz"/>
</dbReference>
<comment type="caution">
    <text evidence="2">The sequence shown here is derived from an EMBL/GenBank/DDBJ whole genome shotgun (WGS) entry which is preliminary data.</text>
</comment>
<dbReference type="SUPFAM" id="SSF56349">
    <property type="entry name" value="DNA breaking-rejoining enzymes"/>
    <property type="match status" value="1"/>
</dbReference>
<dbReference type="AlphaFoldDB" id="B9XJ51"/>
<keyword evidence="1" id="KW-0233">DNA recombination</keyword>
<dbReference type="EMBL" id="ABOX02000020">
    <property type="protein sequence ID" value="EEF60089.1"/>
    <property type="molecule type" value="Genomic_DNA"/>
</dbReference>
<sequence length="271" mass="31218">MKRRFILYRRKLGGTFYVEDTETRKQESLSTKDRAEATSLLNARNESVRQPQLNLQIAKACLAGTDSGVATRTWQQALDAIVETKNGSTQDRWRRAANETALDFIRHRVIIETQADHLLACLKAGTVSTNVHLRKLHNFCIAMNWLPWPLIPKRLWPEVRFKDKRAITSEEHQLIIEREKNPERRSFYELCWHLGGSQTDIANLKAEDIDWPNQTIAYARQKTGSLAMIHFGPHIEAILRHLNATGPLFPYLQSVRSGDRATDSFFEPEDQ</sequence>
<accession>B9XJ51</accession>
<protein>
    <recommendedName>
        <fullName evidence="4">Tyr recombinase domain-containing protein</fullName>
    </recommendedName>
</protein>
<dbReference type="GO" id="GO:0015074">
    <property type="term" value="P:DNA integration"/>
    <property type="evidence" value="ECO:0007669"/>
    <property type="project" value="InterPro"/>
</dbReference>
<dbReference type="GO" id="GO:0003677">
    <property type="term" value="F:DNA binding"/>
    <property type="evidence" value="ECO:0007669"/>
    <property type="project" value="InterPro"/>
</dbReference>
<evidence type="ECO:0000313" key="3">
    <source>
        <dbReference type="Proteomes" id="UP000003688"/>
    </source>
</evidence>
<dbReference type="RefSeq" id="WP_007415844.1">
    <property type="nucleotide sequence ID" value="NZ_ABOX02000020.1"/>
</dbReference>
<organism evidence="2 3">
    <name type="scientific">Pedosphaera parvula (strain Ellin514)</name>
    <dbReference type="NCBI Taxonomy" id="320771"/>
    <lineage>
        <taxon>Bacteria</taxon>
        <taxon>Pseudomonadati</taxon>
        <taxon>Verrucomicrobiota</taxon>
        <taxon>Pedosphaerae</taxon>
        <taxon>Pedosphaerales</taxon>
        <taxon>Pedosphaeraceae</taxon>
        <taxon>Pedosphaera</taxon>
    </lineage>
</organism>
<dbReference type="GO" id="GO:0006310">
    <property type="term" value="P:DNA recombination"/>
    <property type="evidence" value="ECO:0007669"/>
    <property type="project" value="UniProtKB-KW"/>
</dbReference>
<evidence type="ECO:0008006" key="4">
    <source>
        <dbReference type="Google" id="ProtNLM"/>
    </source>
</evidence>
<gene>
    <name evidence="2" type="ORF">Cflav_PD3148</name>
</gene>
<name>B9XJ51_PEDPL</name>
<dbReference type="Gene3D" id="1.10.443.10">
    <property type="entry name" value="Intergrase catalytic core"/>
    <property type="match status" value="1"/>
</dbReference>
<dbReference type="Proteomes" id="UP000003688">
    <property type="component" value="Unassembled WGS sequence"/>
</dbReference>
<reference evidence="2 3" key="1">
    <citation type="journal article" date="2011" name="J. Bacteriol.">
        <title>Genome sequence of 'Pedosphaera parvula' Ellin514, an aerobic Verrucomicrobial isolate from pasture soil.</title>
        <authorList>
            <person name="Kant R."/>
            <person name="van Passel M.W."/>
            <person name="Sangwan P."/>
            <person name="Palva A."/>
            <person name="Lucas S."/>
            <person name="Copeland A."/>
            <person name="Lapidus A."/>
            <person name="Glavina Del Rio T."/>
            <person name="Dalin E."/>
            <person name="Tice H."/>
            <person name="Bruce D."/>
            <person name="Goodwin L."/>
            <person name="Pitluck S."/>
            <person name="Chertkov O."/>
            <person name="Larimer F.W."/>
            <person name="Land M.L."/>
            <person name="Hauser L."/>
            <person name="Brettin T.S."/>
            <person name="Detter J.C."/>
            <person name="Han S."/>
            <person name="de Vos W.M."/>
            <person name="Janssen P.H."/>
            <person name="Smidt H."/>
        </authorList>
    </citation>
    <scope>NUCLEOTIDE SEQUENCE [LARGE SCALE GENOMIC DNA]</scope>
    <source>
        <strain evidence="2 3">Ellin514</strain>
    </source>
</reference>
<keyword evidence="3" id="KW-1185">Reference proteome</keyword>
<dbReference type="InterPro" id="IPR013762">
    <property type="entry name" value="Integrase-like_cat_sf"/>
</dbReference>
<proteinExistence type="predicted"/>
<evidence type="ECO:0000256" key="1">
    <source>
        <dbReference type="ARBA" id="ARBA00023172"/>
    </source>
</evidence>
<evidence type="ECO:0000313" key="2">
    <source>
        <dbReference type="EMBL" id="EEF60089.1"/>
    </source>
</evidence>
<dbReference type="STRING" id="320771.Cflav_PD3148"/>